<evidence type="ECO:0000256" key="1">
    <source>
        <dbReference type="ARBA" id="ARBA00022676"/>
    </source>
</evidence>
<keyword evidence="2 4" id="KW-0808">Transferase</keyword>
<dbReference type="Proteomes" id="UP000270299">
    <property type="component" value="Unassembled WGS sequence"/>
</dbReference>
<proteinExistence type="predicted"/>
<dbReference type="CDD" id="cd03801">
    <property type="entry name" value="GT4_PimA-like"/>
    <property type="match status" value="1"/>
</dbReference>
<evidence type="ECO:0000259" key="3">
    <source>
        <dbReference type="Pfam" id="PF13439"/>
    </source>
</evidence>
<sequence>MGDYRRKSGDASCSHGGDYLGSGAHPCHAGNLRATTFRRFLVACRGRPIGCDFDNRDLGAPCDAGSQRGELRATSASSANGAGDHTAIGCDRDSVLASGACIAPLPSRIAKIGYQASNRPTWVRVLTVKMLILHWGTRGGGPQLQEYIGKALRTNRGLELAISYDETSETAGSLRQLHVPALIVGRIRARGRMRHAARLLSQPWDAYRLWRFCRINDIDVIFEVMDHPLQVLPKIIARLAGVRVLGSVHDAVRHAGEKSRILDILSRASIRSSDGILTYSSTVATEVAAQALIPAAKVHQTVHGAFGVPGTPRTRKSDADDFVVGFFGRVERYKGLSRLLEAVRILQTDGAAVTVRIDGRGALSPSERELAALVHAEHVQRWIPECEIQSVVSGYDVLALPYDEASQSGVIGYALSAGVPIVSTPVGGLAEQVDQAKAGLVAESMSSEDFASALGTMRTEEVLYENFSRSAITSARTTFSWDRVASDVVRAAESLLTGSTKSSS</sequence>
<name>A0A3L6ZZR9_9MICO</name>
<comment type="caution">
    <text evidence="4">The sequence shown here is derived from an EMBL/GenBank/DDBJ whole genome shotgun (WGS) entry which is preliminary data.</text>
</comment>
<protein>
    <submittedName>
        <fullName evidence="4">Glycosyltransferase</fullName>
    </submittedName>
</protein>
<dbReference type="GO" id="GO:0016757">
    <property type="term" value="F:glycosyltransferase activity"/>
    <property type="evidence" value="ECO:0007669"/>
    <property type="project" value="TreeGrafter"/>
</dbReference>
<dbReference type="PANTHER" id="PTHR12526:SF636">
    <property type="entry name" value="BLL3647 PROTEIN"/>
    <property type="match status" value="1"/>
</dbReference>
<keyword evidence="1" id="KW-0328">Glycosyltransferase</keyword>
<evidence type="ECO:0000313" key="5">
    <source>
        <dbReference type="Proteomes" id="UP000270299"/>
    </source>
</evidence>
<reference evidence="4 5" key="1">
    <citation type="submission" date="2018-10" db="EMBL/GenBank/DDBJ databases">
        <authorList>
            <person name="Li J."/>
        </authorList>
    </citation>
    <scope>NUCLEOTIDE SEQUENCE [LARGE SCALE GENOMIC DNA]</scope>
    <source>
        <strain evidence="4 5">CCTCC AB209002</strain>
    </source>
</reference>
<dbReference type="SUPFAM" id="SSF53756">
    <property type="entry name" value="UDP-Glycosyltransferase/glycogen phosphorylase"/>
    <property type="match status" value="1"/>
</dbReference>
<dbReference type="Pfam" id="PF13692">
    <property type="entry name" value="Glyco_trans_1_4"/>
    <property type="match status" value="1"/>
</dbReference>
<dbReference type="Pfam" id="PF13439">
    <property type="entry name" value="Glyco_transf_4"/>
    <property type="match status" value="1"/>
</dbReference>
<organism evidence="4 5">
    <name type="scientific">Mycetocola manganoxydans</name>
    <dbReference type="NCBI Taxonomy" id="699879"/>
    <lineage>
        <taxon>Bacteria</taxon>
        <taxon>Bacillati</taxon>
        <taxon>Actinomycetota</taxon>
        <taxon>Actinomycetes</taxon>
        <taxon>Micrococcales</taxon>
        <taxon>Microbacteriaceae</taxon>
        <taxon>Mycetocola</taxon>
    </lineage>
</organism>
<dbReference type="Gene3D" id="3.40.50.2000">
    <property type="entry name" value="Glycogen Phosphorylase B"/>
    <property type="match status" value="2"/>
</dbReference>
<keyword evidence="5" id="KW-1185">Reference proteome</keyword>
<dbReference type="EMBL" id="RCUV01000002">
    <property type="protein sequence ID" value="RLP73437.1"/>
    <property type="molecule type" value="Genomic_DNA"/>
</dbReference>
<accession>A0A3L6ZZR9</accession>
<evidence type="ECO:0000256" key="2">
    <source>
        <dbReference type="ARBA" id="ARBA00022679"/>
    </source>
</evidence>
<evidence type="ECO:0000313" key="4">
    <source>
        <dbReference type="EMBL" id="RLP73437.1"/>
    </source>
</evidence>
<dbReference type="PANTHER" id="PTHR12526">
    <property type="entry name" value="GLYCOSYLTRANSFERASE"/>
    <property type="match status" value="1"/>
</dbReference>
<gene>
    <name evidence="4" type="ORF">D9V29_01755</name>
</gene>
<feature type="domain" description="Glycosyltransferase subfamily 4-like N-terminal" evidence="3">
    <location>
        <begin position="178"/>
        <end position="299"/>
    </location>
</feature>
<dbReference type="AlphaFoldDB" id="A0A3L6ZZR9"/>
<dbReference type="OrthoDB" id="3743653at2"/>
<dbReference type="InterPro" id="IPR028098">
    <property type="entry name" value="Glyco_trans_4-like_N"/>
</dbReference>